<dbReference type="PANTHER" id="PTHR31321">
    <property type="entry name" value="ACYL-COA THIOESTER HYDROLASE YBHC-RELATED"/>
    <property type="match status" value="1"/>
</dbReference>
<dbReference type="GO" id="GO:0009279">
    <property type="term" value="C:cell outer membrane"/>
    <property type="evidence" value="ECO:0007669"/>
    <property type="project" value="TreeGrafter"/>
</dbReference>
<feature type="active site" evidence="4">
    <location>
        <position position="170"/>
    </location>
</feature>
<evidence type="ECO:0000259" key="6">
    <source>
        <dbReference type="Pfam" id="PF01095"/>
    </source>
</evidence>
<name>K2PV58_9FLAO</name>
<dbReference type="EC" id="3.1.1.11" evidence="5"/>
<comment type="similarity">
    <text evidence="1">Belongs to the pectinesterase family.</text>
</comment>
<reference evidence="7 8" key="1">
    <citation type="journal article" date="2012" name="J. Bacteriol.">
        <title>Genome Sequence of Galbibacter marinum Type Strain ck-I2-15.</title>
        <authorList>
            <person name="Lai Q."/>
            <person name="Li C."/>
            <person name="Shao Z."/>
        </authorList>
    </citation>
    <scope>NUCLEOTIDE SEQUENCE [LARGE SCALE GENOMIC DNA]</scope>
    <source>
        <strain evidence="8">ck-I2-15</strain>
    </source>
</reference>
<gene>
    <name evidence="7" type="ORF">I215_07831</name>
</gene>
<dbReference type="PANTHER" id="PTHR31321:SF57">
    <property type="entry name" value="PECTINESTERASE 53-RELATED"/>
    <property type="match status" value="1"/>
</dbReference>
<dbReference type="GO" id="GO:0030599">
    <property type="term" value="F:pectinesterase activity"/>
    <property type="evidence" value="ECO:0007669"/>
    <property type="project" value="UniProtKB-UniRule"/>
</dbReference>
<dbReference type="InterPro" id="IPR018040">
    <property type="entry name" value="Pectinesterase_Tyr_AS"/>
</dbReference>
<dbReference type="GO" id="GO:0042545">
    <property type="term" value="P:cell wall modification"/>
    <property type="evidence" value="ECO:0007669"/>
    <property type="project" value="UniProtKB-UniRule"/>
</dbReference>
<keyword evidence="2 5" id="KW-0378">Hydrolase</keyword>
<accession>K2PV58</accession>
<comment type="catalytic activity">
    <reaction evidence="5">
        <text>[(1-&gt;4)-alpha-D-galacturonosyl methyl ester](n) + n H2O = [(1-&gt;4)-alpha-D-galacturonosyl](n) + n methanol + n H(+)</text>
        <dbReference type="Rhea" id="RHEA:22380"/>
        <dbReference type="Rhea" id="RHEA-COMP:14570"/>
        <dbReference type="Rhea" id="RHEA-COMP:14573"/>
        <dbReference type="ChEBI" id="CHEBI:15377"/>
        <dbReference type="ChEBI" id="CHEBI:15378"/>
        <dbReference type="ChEBI" id="CHEBI:17790"/>
        <dbReference type="ChEBI" id="CHEBI:140522"/>
        <dbReference type="ChEBI" id="CHEBI:140523"/>
        <dbReference type="EC" id="3.1.1.11"/>
    </reaction>
</comment>
<evidence type="ECO:0000256" key="4">
    <source>
        <dbReference type="PROSITE-ProRule" id="PRU10040"/>
    </source>
</evidence>
<dbReference type="eggNOG" id="COG4677">
    <property type="taxonomic scope" value="Bacteria"/>
</dbReference>
<dbReference type="UniPathway" id="UPA00545">
    <property type="reaction ID" value="UER00823"/>
</dbReference>
<dbReference type="Proteomes" id="UP000007364">
    <property type="component" value="Unassembled WGS sequence"/>
</dbReference>
<comment type="pathway">
    <text evidence="5">Glycan metabolism; pectin degradation; 2-dehydro-3-deoxy-D-gluconate from pectin: step 1/5.</text>
</comment>
<dbReference type="Gene3D" id="2.160.20.10">
    <property type="entry name" value="Single-stranded right-handed beta-helix, Pectin lyase-like"/>
    <property type="match status" value="1"/>
</dbReference>
<dbReference type="PATRIC" id="fig|555500.3.peg.1623"/>
<evidence type="ECO:0000313" key="8">
    <source>
        <dbReference type="Proteomes" id="UP000007364"/>
    </source>
</evidence>
<sequence length="311" mass="35140">MCNPEHLYSFQPSEADVVVAADGSGDYRSIQEAIDNTKSFPYQRITIFIKNGIYKEKIKVYEWNTNLNLIGEDPQETIIAYDDYFDKIDKGRNSTFHTPTLLVDATGTIVKNIRILNTAGPVGQAIALSITADRVKVENCAIIGNQDTVYLSGANNKIYFKNCSIQGSTDFIFGQATAVFENCTIHSVSGSYITAASTPKNVDYGFVFIKCTLTGSKDSKDVYLGRPWRYYARTVFINCHMGKHINDKGWHDWNKPESHKNSYYAEYQSSGPGANSKKRVQWSHQLTESQLANYNLEKILKSKNDKSWYLH</sequence>
<dbReference type="PROSITE" id="PS00800">
    <property type="entry name" value="PECTINESTERASE_1"/>
    <property type="match status" value="1"/>
</dbReference>
<feature type="domain" description="Pectinesterase catalytic" evidence="6">
    <location>
        <begin position="16"/>
        <end position="300"/>
    </location>
</feature>
<protein>
    <recommendedName>
        <fullName evidence="5">Pectinesterase</fullName>
        <ecNumber evidence="5">3.1.1.11</ecNumber>
    </recommendedName>
</protein>
<evidence type="ECO:0000313" key="7">
    <source>
        <dbReference type="EMBL" id="EKF55359.1"/>
    </source>
</evidence>
<dbReference type="AlphaFoldDB" id="K2PV58"/>
<dbReference type="PROSITE" id="PS00503">
    <property type="entry name" value="PECTINESTERASE_2"/>
    <property type="match status" value="1"/>
</dbReference>
<dbReference type="GO" id="GO:0045490">
    <property type="term" value="P:pectin catabolic process"/>
    <property type="evidence" value="ECO:0007669"/>
    <property type="project" value="UniProtKB-UniRule"/>
</dbReference>
<evidence type="ECO:0000256" key="5">
    <source>
        <dbReference type="RuleBase" id="RU000589"/>
    </source>
</evidence>
<dbReference type="EMBL" id="AMSG01000008">
    <property type="protein sequence ID" value="EKF55359.1"/>
    <property type="molecule type" value="Genomic_DNA"/>
</dbReference>
<keyword evidence="3 5" id="KW-0063">Aspartyl esterase</keyword>
<dbReference type="InterPro" id="IPR033131">
    <property type="entry name" value="Pectinesterase_Asp_AS"/>
</dbReference>
<dbReference type="STRING" id="555500.I215_07831"/>
<dbReference type="Pfam" id="PF01095">
    <property type="entry name" value="Pectinesterase"/>
    <property type="match status" value="1"/>
</dbReference>
<evidence type="ECO:0000256" key="2">
    <source>
        <dbReference type="ARBA" id="ARBA00022801"/>
    </source>
</evidence>
<dbReference type="InterPro" id="IPR011050">
    <property type="entry name" value="Pectin_lyase_fold/virulence"/>
</dbReference>
<dbReference type="GO" id="GO:0016829">
    <property type="term" value="F:lyase activity"/>
    <property type="evidence" value="ECO:0007669"/>
    <property type="project" value="UniProtKB-KW"/>
</dbReference>
<dbReference type="RefSeq" id="WP_008991421.1">
    <property type="nucleotide sequence ID" value="NZ_AMSG01000008.1"/>
</dbReference>
<organism evidence="7 8">
    <name type="scientific">Galbibacter marinus</name>
    <dbReference type="NCBI Taxonomy" id="555500"/>
    <lineage>
        <taxon>Bacteria</taxon>
        <taxon>Pseudomonadati</taxon>
        <taxon>Bacteroidota</taxon>
        <taxon>Flavobacteriia</taxon>
        <taxon>Flavobacteriales</taxon>
        <taxon>Flavobacteriaceae</taxon>
        <taxon>Galbibacter</taxon>
    </lineage>
</organism>
<dbReference type="SUPFAM" id="SSF51126">
    <property type="entry name" value="Pectin lyase-like"/>
    <property type="match status" value="1"/>
</dbReference>
<evidence type="ECO:0000256" key="1">
    <source>
        <dbReference type="ARBA" id="ARBA00008891"/>
    </source>
</evidence>
<dbReference type="InterPro" id="IPR000070">
    <property type="entry name" value="Pectinesterase_cat"/>
</dbReference>
<comment type="caution">
    <text evidence="7">The sequence shown here is derived from an EMBL/GenBank/DDBJ whole genome shotgun (WGS) entry which is preliminary data.</text>
</comment>
<proteinExistence type="inferred from homology"/>
<keyword evidence="7" id="KW-0456">Lyase</keyword>
<evidence type="ECO:0000256" key="3">
    <source>
        <dbReference type="ARBA" id="ARBA00023085"/>
    </source>
</evidence>
<keyword evidence="8" id="KW-1185">Reference proteome</keyword>
<dbReference type="InterPro" id="IPR012334">
    <property type="entry name" value="Pectin_lyas_fold"/>
</dbReference>